<keyword evidence="2" id="KW-1185">Reference proteome</keyword>
<dbReference type="Proteomes" id="UP001203338">
    <property type="component" value="Unassembled WGS sequence"/>
</dbReference>
<reference evidence="1 2" key="1">
    <citation type="submission" date="2022-05" db="EMBL/GenBank/DDBJ databases">
        <authorList>
            <person name="Park J.-S."/>
        </authorList>
    </citation>
    <scope>NUCLEOTIDE SEQUENCE [LARGE SCALE GENOMIC DNA]</scope>
    <source>
        <strain evidence="1 2">2012CJ34-2</strain>
    </source>
</reference>
<dbReference type="RefSeq" id="WP_249701272.1">
    <property type="nucleotide sequence ID" value="NZ_JAMFLX010000029.1"/>
</dbReference>
<accession>A0ABT0PJS3</accession>
<evidence type="ECO:0008006" key="3">
    <source>
        <dbReference type="Google" id="ProtNLM"/>
    </source>
</evidence>
<protein>
    <recommendedName>
        <fullName evidence="3">Periplasmic binding protein domain-containing protein</fullName>
    </recommendedName>
</protein>
<dbReference type="InterPro" id="IPR028082">
    <property type="entry name" value="Peripla_BP_I"/>
</dbReference>
<evidence type="ECO:0000313" key="1">
    <source>
        <dbReference type="EMBL" id="MCL6271639.1"/>
    </source>
</evidence>
<comment type="caution">
    <text evidence="1">The sequence shown here is derived from an EMBL/GenBank/DDBJ whole genome shotgun (WGS) entry which is preliminary data.</text>
</comment>
<organism evidence="1 2">
    <name type="scientific">Parendozoicomonas callyspongiae</name>
    <dbReference type="NCBI Taxonomy" id="2942213"/>
    <lineage>
        <taxon>Bacteria</taxon>
        <taxon>Pseudomonadati</taxon>
        <taxon>Pseudomonadota</taxon>
        <taxon>Gammaproteobacteria</taxon>
        <taxon>Oceanospirillales</taxon>
        <taxon>Endozoicomonadaceae</taxon>
        <taxon>Parendozoicomonas</taxon>
    </lineage>
</organism>
<name>A0ABT0PJS3_9GAMM</name>
<gene>
    <name evidence="1" type="ORF">M3P05_17110</name>
</gene>
<evidence type="ECO:0000313" key="2">
    <source>
        <dbReference type="Proteomes" id="UP001203338"/>
    </source>
</evidence>
<proteinExistence type="predicted"/>
<dbReference type="SUPFAM" id="SSF53822">
    <property type="entry name" value="Periplasmic binding protein-like I"/>
    <property type="match status" value="1"/>
</dbReference>
<dbReference type="EMBL" id="JAMFLX010000029">
    <property type="protein sequence ID" value="MCL6271639.1"/>
    <property type="molecule type" value="Genomic_DNA"/>
</dbReference>
<sequence>MTVFSPDRSCFRCFLCLTGLLVWYGLTSPARSETKVLETIDVPVTPIKIPVIGMVLCGLEQPAYQKLEEYARQYCRSSGQCRILSGGALGNTDDSSQRIWLKQLVAEKVDGLIIAPSGGSGLIGQLVQAKRKGIPIVNIGSRFDQERLGRQRLIMPGLARIMVQLHALWLSFLSNVCPQAPRLQLLPDRPGTRLLMNVCGLHAGG</sequence>
<dbReference type="Gene3D" id="3.40.50.2300">
    <property type="match status" value="1"/>
</dbReference>